<keyword evidence="2 3" id="KW-0539">Nucleus</keyword>
<comment type="subcellular location">
    <subcellularLocation>
        <location evidence="3">Nucleus</location>
    </subcellularLocation>
    <subcellularLocation>
        <location evidence="3">Cytoplasm</location>
    </subcellularLocation>
    <text evidence="3">Nucleus and/or cytoplasm.</text>
</comment>
<comment type="function">
    <text evidence="3">Component of the cleavage factor IA (CFIA) complex, which is involved in the endonucleolytic cleavage during polyadenylation-dependent pre-mRNA 3'-end formation.</text>
</comment>
<keyword evidence="3" id="KW-0507">mRNA processing</keyword>
<dbReference type="Proteomes" id="UP001437256">
    <property type="component" value="Unassembled WGS sequence"/>
</dbReference>
<accession>A0ABR2ZKX0</accession>
<dbReference type="SMART" id="SM00386">
    <property type="entry name" value="HAT"/>
    <property type="match status" value="6"/>
</dbReference>
<reference evidence="6 7" key="1">
    <citation type="submission" date="2024-05" db="EMBL/GenBank/DDBJ databases">
        <title>A draft genome resource for the thread blight pathogen Marasmius tenuissimus strain MS-2.</title>
        <authorList>
            <person name="Yulfo-Soto G.E."/>
            <person name="Baruah I.K."/>
            <person name="Amoako-Attah I."/>
            <person name="Bukari Y."/>
            <person name="Meinhardt L.W."/>
            <person name="Bailey B.A."/>
            <person name="Cohen S.P."/>
        </authorList>
    </citation>
    <scope>NUCLEOTIDE SEQUENCE [LARGE SCALE GENOMIC DNA]</scope>
    <source>
        <strain evidence="6 7">MS-2</strain>
    </source>
</reference>
<evidence type="ECO:0000259" key="5">
    <source>
        <dbReference type="Pfam" id="PF05843"/>
    </source>
</evidence>
<keyword evidence="3" id="KW-0963">Cytoplasm</keyword>
<feature type="compositionally biased region" description="Polar residues" evidence="4">
    <location>
        <begin position="427"/>
        <end position="437"/>
    </location>
</feature>
<proteinExistence type="predicted"/>
<feature type="compositionally biased region" description="Polar residues" evidence="4">
    <location>
        <begin position="640"/>
        <end position="652"/>
    </location>
</feature>
<sequence>MSLGVPVKAQQAETQPDYSQSQPLPRSVIDVGFEALQKFLSNNLHDTESWKKLVTCAEESGETEKIHIAYNLLLRQYPHTTSAQIAYINHFLHDRSMFKEAEGLFKRFIKVSPSVELLRFYLTYVRRVNSGPSSRDVIRKSYEFALALIGQDQDSGDIWYDYLSLLRSSQTSSVWEEQQKIDAIRKAIHRAVQIPLNNVERLWGELETFENGFGHVPAKKILQILSPGYMRAKSALRELIEHTLPLYPPATQTTPNPPPSDFFLPALPSFTASERQNVGRWKRYLRWEENDPLMLEEKDKVTLIARIWSAYRKATFRMRYFPEIWFMAYKWLTSIGKNDEAEAQLKLGVEFNPSSFALNFALAEALEAKKEYTEVDAVYNKFISILRDEMNALDTAEKTRLAEQAEVSAPTESNAIALGRPVDQLNGGLSNPSSSTSKEIEERRREYGTVYINYMRFVRRVEGVNATRPLFIKARKDPLIPWQVYESTALMEYHCSGEKEVATKIFERGMTLFGNNKDYVLHYLSFLIAINDSNNARALFERVISTFQPTAARDLWDQWAHYENHYGDLETVRKLENRFVEVYPSESSIKRFASRYTYLQTDGIASRDLGFARAKKEFSTTNTLVAVNTGNSPLVHRRSASNTGRSSGQSLKRQPEDDLPRSGNRRHGEDRDHEHKRQRVSSHGGRYDGPPRRQSPARSRKSDTIESRERDKERDREEHKPVNNVHKTNPAEVRAIQLGVDAIADELVVRVMYLWWLYFEYLTYRCSV</sequence>
<keyword evidence="7" id="KW-1185">Reference proteome</keyword>
<feature type="region of interest" description="Disordered" evidence="4">
    <location>
        <begin position="422"/>
        <end position="441"/>
    </location>
</feature>
<evidence type="ECO:0000313" key="6">
    <source>
        <dbReference type="EMBL" id="KAL0062216.1"/>
    </source>
</evidence>
<dbReference type="InterPro" id="IPR045243">
    <property type="entry name" value="Rna14-like"/>
</dbReference>
<dbReference type="PANTHER" id="PTHR19980:SF0">
    <property type="entry name" value="CLEAVAGE STIMULATION FACTOR SUBUNIT 3"/>
    <property type="match status" value="1"/>
</dbReference>
<dbReference type="Pfam" id="PF05843">
    <property type="entry name" value="Suf"/>
    <property type="match status" value="1"/>
</dbReference>
<name>A0ABR2ZKX0_9AGAR</name>
<dbReference type="SUPFAM" id="SSF48452">
    <property type="entry name" value="TPR-like"/>
    <property type="match status" value="2"/>
</dbReference>
<dbReference type="InterPro" id="IPR011990">
    <property type="entry name" value="TPR-like_helical_dom_sf"/>
</dbReference>
<evidence type="ECO:0000256" key="2">
    <source>
        <dbReference type="ARBA" id="ARBA00023242"/>
    </source>
</evidence>
<dbReference type="InterPro" id="IPR008847">
    <property type="entry name" value="Suf"/>
</dbReference>
<dbReference type="Gene3D" id="1.25.40.1040">
    <property type="match status" value="1"/>
</dbReference>
<comment type="caution">
    <text evidence="6">The sequence shown here is derived from an EMBL/GenBank/DDBJ whole genome shotgun (WGS) entry which is preliminary data.</text>
</comment>
<evidence type="ECO:0000256" key="1">
    <source>
        <dbReference type="ARBA" id="ARBA00022737"/>
    </source>
</evidence>
<keyword evidence="1" id="KW-0677">Repeat</keyword>
<dbReference type="PANTHER" id="PTHR19980">
    <property type="entry name" value="RNA CLEAVAGE STIMULATION FACTOR"/>
    <property type="match status" value="1"/>
</dbReference>
<gene>
    <name evidence="6" type="primary">RNA14_1</name>
    <name evidence="6" type="ORF">AAF712_010898</name>
</gene>
<evidence type="ECO:0000256" key="3">
    <source>
        <dbReference type="RuleBase" id="RU369035"/>
    </source>
</evidence>
<organism evidence="6 7">
    <name type="scientific">Marasmius tenuissimus</name>
    <dbReference type="NCBI Taxonomy" id="585030"/>
    <lineage>
        <taxon>Eukaryota</taxon>
        <taxon>Fungi</taxon>
        <taxon>Dikarya</taxon>
        <taxon>Basidiomycota</taxon>
        <taxon>Agaricomycotina</taxon>
        <taxon>Agaricomycetes</taxon>
        <taxon>Agaricomycetidae</taxon>
        <taxon>Agaricales</taxon>
        <taxon>Marasmiineae</taxon>
        <taxon>Marasmiaceae</taxon>
        <taxon>Marasmius</taxon>
    </lineage>
</organism>
<evidence type="ECO:0000313" key="7">
    <source>
        <dbReference type="Proteomes" id="UP001437256"/>
    </source>
</evidence>
<dbReference type="InterPro" id="IPR003107">
    <property type="entry name" value="HAT"/>
</dbReference>
<protein>
    <recommendedName>
        <fullName evidence="3">mRNA 3'-end-processing protein RNA14</fullName>
    </recommendedName>
</protein>
<feature type="compositionally biased region" description="Polar residues" evidence="4">
    <location>
        <begin position="11"/>
        <end position="23"/>
    </location>
</feature>
<feature type="domain" description="Suppressor of forked" evidence="5">
    <location>
        <begin position="35"/>
        <end position="609"/>
    </location>
</feature>
<feature type="region of interest" description="Disordered" evidence="4">
    <location>
        <begin position="629"/>
        <end position="722"/>
    </location>
</feature>
<feature type="compositionally biased region" description="Basic and acidic residues" evidence="4">
    <location>
        <begin position="700"/>
        <end position="721"/>
    </location>
</feature>
<feature type="compositionally biased region" description="Basic and acidic residues" evidence="4">
    <location>
        <begin position="653"/>
        <end position="675"/>
    </location>
</feature>
<feature type="region of interest" description="Disordered" evidence="4">
    <location>
        <begin position="1"/>
        <end position="23"/>
    </location>
</feature>
<evidence type="ECO:0000256" key="4">
    <source>
        <dbReference type="SAM" id="MobiDB-lite"/>
    </source>
</evidence>
<dbReference type="EMBL" id="JBBXMP010000111">
    <property type="protein sequence ID" value="KAL0062216.1"/>
    <property type="molecule type" value="Genomic_DNA"/>
</dbReference>